<keyword evidence="3" id="KW-0732">Signal</keyword>
<dbReference type="EMBL" id="FNZR01000006">
    <property type="protein sequence ID" value="SEL54355.1"/>
    <property type="molecule type" value="Genomic_DNA"/>
</dbReference>
<comment type="similarity">
    <text evidence="2">Belongs to the SusD family.</text>
</comment>
<dbReference type="SUPFAM" id="SSF48452">
    <property type="entry name" value="TPR-like"/>
    <property type="match status" value="1"/>
</dbReference>
<gene>
    <name evidence="8" type="ORF">SAMN05421740_106234</name>
</gene>
<comment type="subcellular location">
    <subcellularLocation>
        <location evidence="1">Cell outer membrane</location>
    </subcellularLocation>
</comment>
<accession>A0A1H7R348</accession>
<dbReference type="InterPro" id="IPR011990">
    <property type="entry name" value="TPR-like_helical_dom_sf"/>
</dbReference>
<evidence type="ECO:0000259" key="7">
    <source>
        <dbReference type="Pfam" id="PF14322"/>
    </source>
</evidence>
<dbReference type="STRING" id="332977.SAMN05421740_106234"/>
<evidence type="ECO:0000313" key="9">
    <source>
        <dbReference type="Proteomes" id="UP000198916"/>
    </source>
</evidence>
<feature type="domain" description="SusD-like N-terminal" evidence="7">
    <location>
        <begin position="46"/>
        <end position="237"/>
    </location>
</feature>
<dbReference type="Pfam" id="PF07980">
    <property type="entry name" value="SusD_RagB"/>
    <property type="match status" value="1"/>
</dbReference>
<protein>
    <submittedName>
        <fullName evidence="8">SusD family protein</fullName>
    </submittedName>
</protein>
<organism evidence="8 9">
    <name type="scientific">Parapedobacter koreensis</name>
    <dbReference type="NCBI Taxonomy" id="332977"/>
    <lineage>
        <taxon>Bacteria</taxon>
        <taxon>Pseudomonadati</taxon>
        <taxon>Bacteroidota</taxon>
        <taxon>Sphingobacteriia</taxon>
        <taxon>Sphingobacteriales</taxon>
        <taxon>Sphingobacteriaceae</taxon>
        <taxon>Parapedobacter</taxon>
    </lineage>
</organism>
<dbReference type="RefSeq" id="WP_090606835.1">
    <property type="nucleotide sequence ID" value="NZ_FNZR01000006.1"/>
</dbReference>
<feature type="domain" description="RagB/SusD" evidence="6">
    <location>
        <begin position="355"/>
        <end position="444"/>
    </location>
</feature>
<evidence type="ECO:0000256" key="2">
    <source>
        <dbReference type="ARBA" id="ARBA00006275"/>
    </source>
</evidence>
<dbReference type="InterPro" id="IPR012944">
    <property type="entry name" value="SusD_RagB_dom"/>
</dbReference>
<name>A0A1H7R348_9SPHI</name>
<keyword evidence="4" id="KW-0472">Membrane</keyword>
<evidence type="ECO:0000256" key="3">
    <source>
        <dbReference type="ARBA" id="ARBA00022729"/>
    </source>
</evidence>
<dbReference type="AlphaFoldDB" id="A0A1H7R348"/>
<reference evidence="9" key="1">
    <citation type="submission" date="2016-10" db="EMBL/GenBank/DDBJ databases">
        <authorList>
            <person name="Varghese N."/>
            <person name="Submissions S."/>
        </authorList>
    </citation>
    <scope>NUCLEOTIDE SEQUENCE [LARGE SCALE GENOMIC DNA]</scope>
    <source>
        <strain evidence="9">Jip14</strain>
    </source>
</reference>
<dbReference type="OrthoDB" id="1080118at2"/>
<keyword evidence="9" id="KW-1185">Reference proteome</keyword>
<evidence type="ECO:0000259" key="6">
    <source>
        <dbReference type="Pfam" id="PF07980"/>
    </source>
</evidence>
<evidence type="ECO:0000313" key="8">
    <source>
        <dbReference type="EMBL" id="SEL54355.1"/>
    </source>
</evidence>
<dbReference type="Proteomes" id="UP000198916">
    <property type="component" value="Unassembled WGS sequence"/>
</dbReference>
<dbReference type="InterPro" id="IPR033985">
    <property type="entry name" value="SusD-like_N"/>
</dbReference>
<evidence type="ECO:0000256" key="5">
    <source>
        <dbReference type="ARBA" id="ARBA00023237"/>
    </source>
</evidence>
<proteinExistence type="inferred from homology"/>
<dbReference type="PROSITE" id="PS51257">
    <property type="entry name" value="PROKAR_LIPOPROTEIN"/>
    <property type="match status" value="1"/>
</dbReference>
<evidence type="ECO:0000256" key="1">
    <source>
        <dbReference type="ARBA" id="ARBA00004442"/>
    </source>
</evidence>
<dbReference type="Gene3D" id="1.25.40.390">
    <property type="match status" value="1"/>
</dbReference>
<dbReference type="Pfam" id="PF14322">
    <property type="entry name" value="SusD-like_3"/>
    <property type="match status" value="1"/>
</dbReference>
<evidence type="ECO:0000256" key="4">
    <source>
        <dbReference type="ARBA" id="ARBA00023136"/>
    </source>
</evidence>
<keyword evidence="5" id="KW-0998">Cell outer membrane</keyword>
<sequence length="476" mass="52721">MKIKVLSIYAISVGLLMTACESMVELDPKNNVVAGAVFGNLSGAQAVLNSAYNRMIRSNASYGRDYVLMGDALADNLFTATQYSSQRWNTVNVNNIGQHYNSWEVCYQIINDLNEVIAKAPQIPIVESERKNLNSLLAQAYTLRALTYFDIARAYGYEPNKIPTTGQGAGFDRSAVIRLTPTTDVESAQPIRRSSIVETYTQVENDLTTAIGLFADATEPTNYYMTLGTAYALRGRLNLYWERWEAAISDFDDAFANSDAELTDDIVSAFTSIRNPESFTQLSVDYATQALGSGDSPYGYTHRPGYNGIQTFGGQTLANEVFALLEEGDDRLGLIFFDGGFNWSNKYNGAAGLYADHLTIIRYSDVLLMKAEALAQLERYGEAAALVTTLRSNRNASLSGIPTGPAIMNYIKDERRRELHFEGQRWFDLKRWGEGITKPAQATGASFIPSDDIRILARIPVTQITLFPELPQNPGY</sequence>
<dbReference type="CDD" id="cd08977">
    <property type="entry name" value="SusD"/>
    <property type="match status" value="1"/>
</dbReference>
<dbReference type="GO" id="GO:0009279">
    <property type="term" value="C:cell outer membrane"/>
    <property type="evidence" value="ECO:0007669"/>
    <property type="project" value="UniProtKB-SubCell"/>
</dbReference>